<protein>
    <submittedName>
        <fullName evidence="7">DUF423 domain-containing protein</fullName>
    </submittedName>
</protein>
<evidence type="ECO:0000313" key="8">
    <source>
        <dbReference type="Proteomes" id="UP000250928"/>
    </source>
</evidence>
<evidence type="ECO:0000256" key="4">
    <source>
        <dbReference type="ARBA" id="ARBA00022989"/>
    </source>
</evidence>
<gene>
    <name evidence="7" type="ORF">C3L24_05300</name>
</gene>
<keyword evidence="3 6" id="KW-0812">Transmembrane</keyword>
<proteinExistence type="inferred from homology"/>
<evidence type="ECO:0000313" key="7">
    <source>
        <dbReference type="EMBL" id="PUE02907.1"/>
    </source>
</evidence>
<reference evidence="7 8" key="1">
    <citation type="submission" date="2018-01" db="EMBL/GenBank/DDBJ databases">
        <title>Novel co-symbiosis in the lucinid bivalve Phacoides pectinatus.</title>
        <authorList>
            <person name="Lim S.J."/>
            <person name="Davis B.G."/>
            <person name="Gill D.E."/>
            <person name="Engel A.S."/>
            <person name="Anderson L.C."/>
            <person name="Campbell B.J."/>
        </authorList>
    </citation>
    <scope>NUCLEOTIDE SEQUENCE [LARGE SCALE GENOMIC DNA]</scope>
    <source>
        <strain evidence="7">N3_P5</strain>
    </source>
</reference>
<accession>A0A6N4DZV5</accession>
<dbReference type="AlphaFoldDB" id="A0A6N4DZV5"/>
<name>A0A6N4DZV5_9GAMM</name>
<sequence>MSRRLLTLGAANGLLSVLLGAFGAHVLRARLDLYHYEVYQTAAHYQGLHALALLATGLLALHLDSRWLGRAGWFFSTGLLLFCGSLYLLALFSAHPLGLITPLGGLLLLAGWGALLGAVRGGAPRQARDATGE</sequence>
<dbReference type="Pfam" id="PF04241">
    <property type="entry name" value="DUF423"/>
    <property type="match status" value="1"/>
</dbReference>
<dbReference type="PANTHER" id="PTHR43461:SF1">
    <property type="entry name" value="TRANSMEMBRANE PROTEIN 256"/>
    <property type="match status" value="1"/>
</dbReference>
<evidence type="ECO:0000256" key="2">
    <source>
        <dbReference type="ARBA" id="ARBA00009694"/>
    </source>
</evidence>
<feature type="transmembrane region" description="Helical" evidence="6">
    <location>
        <begin position="73"/>
        <end position="93"/>
    </location>
</feature>
<evidence type="ECO:0000256" key="6">
    <source>
        <dbReference type="SAM" id="Phobius"/>
    </source>
</evidence>
<comment type="caution">
    <text evidence="7">The sequence shown here is derived from an EMBL/GenBank/DDBJ whole genome shotgun (WGS) entry which is preliminary data.</text>
</comment>
<feature type="transmembrane region" description="Helical" evidence="6">
    <location>
        <begin position="42"/>
        <end position="61"/>
    </location>
</feature>
<dbReference type="InterPro" id="IPR006696">
    <property type="entry name" value="DUF423"/>
</dbReference>
<keyword evidence="5 6" id="KW-0472">Membrane</keyword>
<comment type="similarity">
    <text evidence="2">Belongs to the UPF0382 family.</text>
</comment>
<dbReference type="GO" id="GO:0005886">
    <property type="term" value="C:plasma membrane"/>
    <property type="evidence" value="ECO:0007669"/>
    <property type="project" value="TreeGrafter"/>
</dbReference>
<evidence type="ECO:0000256" key="5">
    <source>
        <dbReference type="ARBA" id="ARBA00023136"/>
    </source>
</evidence>
<dbReference type="Proteomes" id="UP000250928">
    <property type="component" value="Unassembled WGS sequence"/>
</dbReference>
<dbReference type="PANTHER" id="PTHR43461">
    <property type="entry name" value="TRANSMEMBRANE PROTEIN 256"/>
    <property type="match status" value="1"/>
</dbReference>
<dbReference type="EMBL" id="PQCO01000170">
    <property type="protein sequence ID" value="PUE02907.1"/>
    <property type="molecule type" value="Genomic_DNA"/>
</dbReference>
<organism evidence="7 8">
    <name type="scientific">Candidatus Sedimenticola endophacoides</name>
    <dbReference type="NCBI Taxonomy" id="2548426"/>
    <lineage>
        <taxon>Bacteria</taxon>
        <taxon>Pseudomonadati</taxon>
        <taxon>Pseudomonadota</taxon>
        <taxon>Gammaproteobacteria</taxon>
        <taxon>Chromatiales</taxon>
        <taxon>Sedimenticolaceae</taxon>
        <taxon>Sedimenticola</taxon>
    </lineage>
</organism>
<feature type="transmembrane region" description="Helical" evidence="6">
    <location>
        <begin position="99"/>
        <end position="119"/>
    </location>
</feature>
<evidence type="ECO:0000256" key="3">
    <source>
        <dbReference type="ARBA" id="ARBA00022692"/>
    </source>
</evidence>
<comment type="subcellular location">
    <subcellularLocation>
        <location evidence="1">Membrane</location>
        <topology evidence="1">Multi-pass membrane protein</topology>
    </subcellularLocation>
</comment>
<evidence type="ECO:0000256" key="1">
    <source>
        <dbReference type="ARBA" id="ARBA00004141"/>
    </source>
</evidence>
<keyword evidence="4 6" id="KW-1133">Transmembrane helix</keyword>